<gene>
    <name evidence="4" type="ORF">MNBD_GAMMA24-1905</name>
</gene>
<keyword evidence="2" id="KW-1133">Transmembrane helix</keyword>
<keyword evidence="2" id="KW-0472">Membrane</keyword>
<sequence length="497" mass="54760">MDLDTFQEHNIFWVLLAIVCLVLLAMAIQDLIQKTHAIRHNYPLIGRLRYQLENMGEYFRQYFFASDREELPFNRATRTWVYKTAKGLGGLLGFGSTNDLRQIGSILFVNASYPLLEEEFTDAPSQIIGADCENPFHARSLFNISGMSYGALSHPAVEALVRGAREAGIWANTGEGGMSPWHRDAGCDLIYQIGTAKYGVRDQDGNLSDDRLREVAPFVKAFEIKLSQGAKPGRGGVLPASKVTKEIAEIRGIPVGEVSCSPNRHKEIKNSDDLLDMINRVRDVTGLPVGIKTVVGSEKFPEDLCETILRRGIACAPDFITVDGGEGGTGAAPQLLADHVGLPITESLPILVDTLMAYGLKDRIRVIASGKLVHSAKVAWALCIGADFVVSARGFMFALGCVQSRQCHRDTCPTGITTHNKWRQRGLVVPVKAKRVAQYAHWVNHEVNVLAHSCGLRNASEFRREHIRIVQKAGQSIALDQLYPYKGARRVNPTSVT</sequence>
<dbReference type="PANTHER" id="PTHR43819:SF1">
    <property type="entry name" value="ARCHAEAL-TYPE GLUTAMATE SYNTHASE [NADPH]"/>
    <property type="match status" value="1"/>
</dbReference>
<dbReference type="GO" id="GO:0006537">
    <property type="term" value="P:glutamate biosynthetic process"/>
    <property type="evidence" value="ECO:0007669"/>
    <property type="project" value="InterPro"/>
</dbReference>
<dbReference type="PIRSF" id="PIRSF006429">
    <property type="entry name" value="GOGAT_lg_2"/>
    <property type="match status" value="1"/>
</dbReference>
<evidence type="ECO:0000256" key="2">
    <source>
        <dbReference type="SAM" id="Phobius"/>
    </source>
</evidence>
<dbReference type="SUPFAM" id="SSF51395">
    <property type="entry name" value="FMN-linked oxidoreductases"/>
    <property type="match status" value="1"/>
</dbReference>
<organism evidence="4">
    <name type="scientific">hydrothermal vent metagenome</name>
    <dbReference type="NCBI Taxonomy" id="652676"/>
    <lineage>
        <taxon>unclassified sequences</taxon>
        <taxon>metagenomes</taxon>
        <taxon>ecological metagenomes</taxon>
    </lineage>
</organism>
<dbReference type="CDD" id="cd02808">
    <property type="entry name" value="GltS_FMN"/>
    <property type="match status" value="1"/>
</dbReference>
<dbReference type="EMBL" id="UOFZ01000097">
    <property type="protein sequence ID" value="VAX13098.1"/>
    <property type="molecule type" value="Genomic_DNA"/>
</dbReference>
<protein>
    <submittedName>
        <fullName evidence="4">Ferredoxin-dependent glutamate synthase</fullName>
        <ecNumber evidence="4">1.4.7.1</ecNumber>
    </submittedName>
</protein>
<dbReference type="Pfam" id="PF01645">
    <property type="entry name" value="Glu_synthase"/>
    <property type="match status" value="1"/>
</dbReference>
<comment type="similarity">
    <text evidence="1">Belongs to the glutamate synthase family.</text>
</comment>
<name>A0A3B1BNN0_9ZZZZ</name>
<dbReference type="InterPro" id="IPR024188">
    <property type="entry name" value="GltB"/>
</dbReference>
<dbReference type="InterPro" id="IPR002932">
    <property type="entry name" value="Glu_synthdom"/>
</dbReference>
<evidence type="ECO:0000259" key="3">
    <source>
        <dbReference type="Pfam" id="PF01645"/>
    </source>
</evidence>
<feature type="domain" description="Glutamate synthase" evidence="3">
    <location>
        <begin position="109"/>
        <end position="456"/>
    </location>
</feature>
<reference evidence="4" key="1">
    <citation type="submission" date="2018-06" db="EMBL/GenBank/DDBJ databases">
        <authorList>
            <person name="Zhirakovskaya E."/>
        </authorList>
    </citation>
    <scope>NUCLEOTIDE SEQUENCE</scope>
</reference>
<dbReference type="AlphaFoldDB" id="A0A3B1BNN0"/>
<evidence type="ECO:0000256" key="1">
    <source>
        <dbReference type="ARBA" id="ARBA00009716"/>
    </source>
</evidence>
<dbReference type="InterPro" id="IPR013785">
    <property type="entry name" value="Aldolase_TIM"/>
</dbReference>
<dbReference type="PANTHER" id="PTHR43819">
    <property type="entry name" value="ARCHAEAL-TYPE GLUTAMATE SYNTHASE [NADPH]"/>
    <property type="match status" value="1"/>
</dbReference>
<evidence type="ECO:0000313" key="4">
    <source>
        <dbReference type="EMBL" id="VAX13098.1"/>
    </source>
</evidence>
<dbReference type="EC" id="1.4.7.1" evidence="4"/>
<keyword evidence="4" id="KW-0560">Oxidoreductase</keyword>
<feature type="transmembrane region" description="Helical" evidence="2">
    <location>
        <begin position="12"/>
        <end position="32"/>
    </location>
</feature>
<accession>A0A3B1BNN0</accession>
<keyword evidence="2" id="KW-0812">Transmembrane</keyword>
<dbReference type="Gene3D" id="3.20.20.70">
    <property type="entry name" value="Aldolase class I"/>
    <property type="match status" value="1"/>
</dbReference>
<proteinExistence type="inferred from homology"/>
<dbReference type="GO" id="GO:0016041">
    <property type="term" value="F:glutamate synthase (ferredoxin) activity"/>
    <property type="evidence" value="ECO:0007669"/>
    <property type="project" value="UniProtKB-EC"/>
</dbReference>